<dbReference type="InterPro" id="IPR013120">
    <property type="entry name" value="FAR_NAD-bd"/>
</dbReference>
<dbReference type="InterPro" id="IPR020845">
    <property type="entry name" value="AMP-binding_CS"/>
</dbReference>
<dbReference type="PROSITE" id="PS50075">
    <property type="entry name" value="CARRIER"/>
    <property type="match status" value="1"/>
</dbReference>
<dbReference type="Gene3D" id="1.10.1200.10">
    <property type="entry name" value="ACP-like"/>
    <property type="match status" value="1"/>
</dbReference>
<dbReference type="AlphaFoldDB" id="A0AAI8Z8B1"/>
<dbReference type="Pfam" id="PF07993">
    <property type="entry name" value="NAD_binding_4"/>
    <property type="match status" value="1"/>
</dbReference>
<dbReference type="SUPFAM" id="SSF56801">
    <property type="entry name" value="Acetyl-CoA synthetase-like"/>
    <property type="match status" value="1"/>
</dbReference>
<dbReference type="PANTHER" id="PTHR43439">
    <property type="entry name" value="PHENYLACETATE-COENZYME A LIGASE"/>
    <property type="match status" value="1"/>
</dbReference>
<comment type="caution">
    <text evidence="5">The sequence shown here is derived from an EMBL/GenBank/DDBJ whole genome shotgun (WGS) entry which is preliminary data.</text>
</comment>
<dbReference type="InterPro" id="IPR036736">
    <property type="entry name" value="ACP-like_sf"/>
</dbReference>
<dbReference type="InterPro" id="IPR009081">
    <property type="entry name" value="PP-bd_ACP"/>
</dbReference>
<dbReference type="PANTHER" id="PTHR43439:SF2">
    <property type="entry name" value="ENZYME, PUTATIVE (JCVI)-RELATED"/>
    <property type="match status" value="1"/>
</dbReference>
<dbReference type="SUPFAM" id="SSF47336">
    <property type="entry name" value="ACP-like"/>
    <property type="match status" value="1"/>
</dbReference>
<dbReference type="InterPro" id="IPR042099">
    <property type="entry name" value="ANL_N_sf"/>
</dbReference>
<evidence type="ECO:0000313" key="5">
    <source>
        <dbReference type="EMBL" id="CAK4034303.1"/>
    </source>
</evidence>
<dbReference type="InterPro" id="IPR006162">
    <property type="entry name" value="Ppantetheine_attach_site"/>
</dbReference>
<dbReference type="SMART" id="SM00823">
    <property type="entry name" value="PKS_PP"/>
    <property type="match status" value="1"/>
</dbReference>
<evidence type="ECO:0000256" key="1">
    <source>
        <dbReference type="ARBA" id="ARBA00022450"/>
    </source>
</evidence>
<dbReference type="EMBL" id="CAVMBE010000111">
    <property type="protein sequence ID" value="CAK4034303.1"/>
    <property type="molecule type" value="Genomic_DNA"/>
</dbReference>
<dbReference type="InterPro" id="IPR051414">
    <property type="entry name" value="Adenylate-forming_Reductase"/>
</dbReference>
<dbReference type="Pfam" id="PF00501">
    <property type="entry name" value="AMP-binding"/>
    <property type="match status" value="1"/>
</dbReference>
<evidence type="ECO:0000313" key="6">
    <source>
        <dbReference type="Proteomes" id="UP001296104"/>
    </source>
</evidence>
<dbReference type="Pfam" id="PF00550">
    <property type="entry name" value="PP-binding"/>
    <property type="match status" value="1"/>
</dbReference>
<evidence type="ECO:0000256" key="2">
    <source>
        <dbReference type="ARBA" id="ARBA00022553"/>
    </source>
</evidence>
<dbReference type="SUPFAM" id="SSF51735">
    <property type="entry name" value="NAD(P)-binding Rossmann-fold domains"/>
    <property type="match status" value="1"/>
</dbReference>
<dbReference type="PROSITE" id="PS00012">
    <property type="entry name" value="PHOSPHOPANTETHEINE"/>
    <property type="match status" value="1"/>
</dbReference>
<keyword evidence="1" id="KW-0596">Phosphopantetheine</keyword>
<dbReference type="InterPro" id="IPR000873">
    <property type="entry name" value="AMP-dep_synth/lig_dom"/>
</dbReference>
<organism evidence="5 6">
    <name type="scientific">Lecanosticta acicola</name>
    <dbReference type="NCBI Taxonomy" id="111012"/>
    <lineage>
        <taxon>Eukaryota</taxon>
        <taxon>Fungi</taxon>
        <taxon>Dikarya</taxon>
        <taxon>Ascomycota</taxon>
        <taxon>Pezizomycotina</taxon>
        <taxon>Dothideomycetes</taxon>
        <taxon>Dothideomycetidae</taxon>
        <taxon>Mycosphaerellales</taxon>
        <taxon>Mycosphaerellaceae</taxon>
        <taxon>Lecanosticta</taxon>
    </lineage>
</organism>
<sequence length="1041" mass="115338">MTEICDTNSVYAKTRRLPDTLEELSRDYPDQTLLLVPNDEDLKHGWRSITYRHLANAVDGMCRWIEAEFGAGQRNIDVAAYMGYLVTEIALMKAGYKALLPSPRNSQEGQASLFKTTKCNILIHSQGVDTHIDSIKSALPDVRTKQIPSFEELEQQGRDADHPYQGPPGDRDDNEVLILHTSGSTGLPKPIYHTHTSISTVTAAKALYKPQGRRNVQDPYLESDRLLLTTAPFFHMMGQAILWRTIHCRAPLVAPPPEKPVMADLVIEVIKQTKPSCAIFPPSVLEEIAEAPRGMEALGTLEYCFYGGGPLALGIGNKVTHVTHLLPVIGSTEAGLMPCRMPEDRHEWRAFEWAPGSGIDMEPEQDSDALYECVIKPADRRFQGIFHTFPGISEWRTKDLFERHPNNKNLWFYKGRKDDVLVLSNGEKFNPVGFEKTLESNALIKGALVVGQARFQTGLIIEPEWSLVPHGTGPEQLLDEFWPLIEEANAASPAHGRVWRSKVAIAKRDKPFKRSPKGSINRRQTTDLYKPEIDAIYANEASDDDLGRLQPDADLDTALTFVRNVFKAKGVEIPDSASDDQDLFSFGMDSLQVLALSSTLSHATGTTVAPRDIYGHPSIAALAGLLRGPQSGDATPALSREEAMAKMVEKYTHDLSSRRASGPKERAERHTYIVTGTTGSLGNYILQDLLVSPQVGHVYCLNRSADAEARQRQSFQDRGLSADFSKATFLQADFGQDRFGLSHEIYERLLRSVDIFIHSAWAVNFNKTLQTYEGVHVAGTRRCVDFSLDSKYRTQIVFISSIASVGAYPVSHPEDKEVPEQIFEDHSVPLPQGYGESKHVASLILANAARDAGVPATVIRAGQLAGPKGDGAPWNRHEWLPSIVISSKALGMVPQRLGNQDVVDWVPMDLAAKSVVDIAETRAQQDEALAVAHLVNPHTVSWSDLVPHVEDSLAQETGKEIQVVSFRTWLDELKKAPQTPEEIEKKPGIKLIDFYEGLLTEGGGLPPLATKETQKMSETVRTMEAVDAPVMRKWLTQWRGA</sequence>
<reference evidence="5" key="1">
    <citation type="submission" date="2023-11" db="EMBL/GenBank/DDBJ databases">
        <authorList>
            <person name="Alioto T."/>
            <person name="Alioto T."/>
            <person name="Gomez Garrido J."/>
        </authorList>
    </citation>
    <scope>NUCLEOTIDE SEQUENCE</scope>
</reference>
<name>A0AAI8Z8B1_9PEZI</name>
<dbReference type="InterPro" id="IPR020806">
    <property type="entry name" value="PKS_PP-bd"/>
</dbReference>
<dbReference type="Pfam" id="PF23562">
    <property type="entry name" value="AMP-binding_C_3"/>
    <property type="match status" value="1"/>
</dbReference>
<dbReference type="Gene3D" id="3.40.50.12780">
    <property type="entry name" value="N-terminal domain of ligase-like"/>
    <property type="match status" value="1"/>
</dbReference>
<accession>A0AAI8Z8B1</accession>
<dbReference type="Proteomes" id="UP001296104">
    <property type="component" value="Unassembled WGS sequence"/>
</dbReference>
<dbReference type="GO" id="GO:0031177">
    <property type="term" value="F:phosphopantetheine binding"/>
    <property type="evidence" value="ECO:0007669"/>
    <property type="project" value="InterPro"/>
</dbReference>
<proteinExistence type="predicted"/>
<keyword evidence="6" id="KW-1185">Reference proteome</keyword>
<gene>
    <name evidence="5" type="ORF">LECACI_7A009461</name>
</gene>
<dbReference type="PROSITE" id="PS00455">
    <property type="entry name" value="AMP_BINDING"/>
    <property type="match status" value="1"/>
</dbReference>
<dbReference type="Gene3D" id="3.40.50.720">
    <property type="entry name" value="NAD(P)-binding Rossmann-like Domain"/>
    <property type="match status" value="1"/>
</dbReference>
<evidence type="ECO:0000256" key="3">
    <source>
        <dbReference type="SAM" id="MobiDB-lite"/>
    </source>
</evidence>
<feature type="domain" description="Carrier" evidence="4">
    <location>
        <begin position="552"/>
        <end position="630"/>
    </location>
</feature>
<feature type="region of interest" description="Disordered" evidence="3">
    <location>
        <begin position="151"/>
        <end position="172"/>
    </location>
</feature>
<evidence type="ECO:0000259" key="4">
    <source>
        <dbReference type="PROSITE" id="PS50075"/>
    </source>
</evidence>
<keyword evidence="2" id="KW-0597">Phosphoprotein</keyword>
<protein>
    <recommendedName>
        <fullName evidence="4">Carrier domain-containing protein</fullName>
    </recommendedName>
</protein>
<dbReference type="InterPro" id="IPR036291">
    <property type="entry name" value="NAD(P)-bd_dom_sf"/>
</dbReference>